<dbReference type="PANTHER" id="PTHR42812">
    <property type="entry name" value="BETA-XYLOSIDASE"/>
    <property type="match status" value="1"/>
</dbReference>
<feature type="compositionally biased region" description="Polar residues" evidence="8">
    <location>
        <begin position="36"/>
        <end position="50"/>
    </location>
</feature>
<dbReference type="InterPro" id="IPR023296">
    <property type="entry name" value="Glyco_hydro_beta-prop_sf"/>
</dbReference>
<evidence type="ECO:0000256" key="9">
    <source>
        <dbReference type="SAM" id="Phobius"/>
    </source>
</evidence>
<feature type="region of interest" description="Disordered" evidence="8">
    <location>
        <begin position="29"/>
        <end position="56"/>
    </location>
</feature>
<keyword evidence="3 7" id="KW-0378">Hydrolase</keyword>
<dbReference type="InterPro" id="IPR006710">
    <property type="entry name" value="Glyco_hydro_43"/>
</dbReference>
<organism evidence="10 11">
    <name type="scientific">Penicillium salamii</name>
    <dbReference type="NCBI Taxonomy" id="1612424"/>
    <lineage>
        <taxon>Eukaryota</taxon>
        <taxon>Fungi</taxon>
        <taxon>Dikarya</taxon>
        <taxon>Ascomycota</taxon>
        <taxon>Pezizomycotina</taxon>
        <taxon>Eurotiomycetes</taxon>
        <taxon>Eurotiomycetidae</taxon>
        <taxon>Eurotiales</taxon>
        <taxon>Aspergillaceae</taxon>
        <taxon>Penicillium</taxon>
    </lineage>
</organism>
<dbReference type="CDD" id="cd08999">
    <property type="entry name" value="GH43_ABN-like"/>
    <property type="match status" value="1"/>
</dbReference>
<dbReference type="Proteomes" id="UP001152646">
    <property type="component" value="Unassembled WGS sequence"/>
</dbReference>
<evidence type="ECO:0000313" key="10">
    <source>
        <dbReference type="EMBL" id="CAG8424894.1"/>
    </source>
</evidence>
<name>A0A9W4JVS0_9EURO</name>
<evidence type="ECO:0000256" key="1">
    <source>
        <dbReference type="ARBA" id="ARBA00009865"/>
    </source>
</evidence>
<evidence type="ECO:0000256" key="4">
    <source>
        <dbReference type="ARBA" id="ARBA00023295"/>
    </source>
</evidence>
<comment type="similarity">
    <text evidence="1 7">Belongs to the glycosyl hydrolase 43 family.</text>
</comment>
<keyword evidence="2" id="KW-0732">Signal</keyword>
<reference evidence="10" key="1">
    <citation type="submission" date="2021-07" db="EMBL/GenBank/DDBJ databases">
        <authorList>
            <person name="Branca A.L. A."/>
        </authorList>
    </citation>
    <scope>NUCLEOTIDE SEQUENCE</scope>
</reference>
<dbReference type="InterPro" id="IPR051795">
    <property type="entry name" value="Glycosyl_Hydrlase_43"/>
</dbReference>
<evidence type="ECO:0000256" key="3">
    <source>
        <dbReference type="ARBA" id="ARBA00022801"/>
    </source>
</evidence>
<evidence type="ECO:0000256" key="7">
    <source>
        <dbReference type="RuleBase" id="RU361187"/>
    </source>
</evidence>
<dbReference type="PANTHER" id="PTHR42812:SF5">
    <property type="entry name" value="ENDO-ARABINASE"/>
    <property type="match status" value="1"/>
</dbReference>
<feature type="active site" description="Proton donor" evidence="5">
    <location>
        <position position="347"/>
    </location>
</feature>
<protein>
    <recommendedName>
        <fullName evidence="12">Glycoside hydrolase, family 43</fullName>
    </recommendedName>
</protein>
<dbReference type="AlphaFoldDB" id="A0A9W4JVS0"/>
<evidence type="ECO:0008006" key="12">
    <source>
        <dbReference type="Google" id="ProtNLM"/>
    </source>
</evidence>
<evidence type="ECO:0000256" key="2">
    <source>
        <dbReference type="ARBA" id="ARBA00022729"/>
    </source>
</evidence>
<keyword evidence="9" id="KW-0812">Transmembrane</keyword>
<evidence type="ECO:0000256" key="5">
    <source>
        <dbReference type="PIRSR" id="PIRSR606710-1"/>
    </source>
</evidence>
<feature type="active site" description="Proton acceptor" evidence="5">
    <location>
        <position position="136"/>
    </location>
</feature>
<dbReference type="Pfam" id="PF04616">
    <property type="entry name" value="Glyco_hydro_43"/>
    <property type="match status" value="1"/>
</dbReference>
<dbReference type="OrthoDB" id="3879658at2759"/>
<dbReference type="EMBL" id="CAJVPA010000250">
    <property type="protein sequence ID" value="CAG8424894.1"/>
    <property type="molecule type" value="Genomic_DNA"/>
</dbReference>
<dbReference type="Gene3D" id="2.115.10.20">
    <property type="entry name" value="Glycosyl hydrolase domain, family 43"/>
    <property type="match status" value="1"/>
</dbReference>
<keyword evidence="9" id="KW-0472">Membrane</keyword>
<proteinExistence type="inferred from homology"/>
<dbReference type="SUPFAM" id="SSF75005">
    <property type="entry name" value="Arabinanase/levansucrase/invertase"/>
    <property type="match status" value="1"/>
</dbReference>
<feature type="site" description="Important for catalytic activity, responsible for pKa modulation of the active site Glu and correct orientation of both the proton donor and substrate" evidence="6">
    <location>
        <position position="276"/>
    </location>
</feature>
<gene>
    <name evidence="10" type="ORF">PSALAMII_LOCUS10615</name>
</gene>
<keyword evidence="4 7" id="KW-0326">Glycosidase</keyword>
<keyword evidence="9" id="KW-1133">Transmembrane helix</keyword>
<feature type="transmembrane region" description="Helical" evidence="9">
    <location>
        <begin position="71"/>
        <end position="95"/>
    </location>
</feature>
<sequence length="461" mass="50484">MANSPRPEMAIEIPFEADKKVDPAVAVNEVSDRHSNAPSLNATPATNTNVEKAEKQEKKRFFAKPWGRRQIGAICALVFVAFTLSALVIALPIYFTKIYGYAKDTDDYWKLPQPNEDASYHVKRNAPQFALHNFPDPGLMQHDGIWYAYGTNPKKKNPNSIHVPVATSTDFVNWTLKEDYDSLPTLGTWEGKVNHWAPDVIQRVGIVYFSLCCRNANMYYQDDGKFVMYYSGQVKKNFGTHHCVGVAVSNGTNPLGPFIPENEPLACPHKHGGAIDPSPFRDTGGTLYVVYKGDGNSIGHGGNCGNSKKPVVSVPLLLQELKSDGVTTVGDAVKILDIDGSDGPLVEAPNLIVTSDGTYYLFFSSHCYTSFGYNVKYAHSKSLKGPYTRADRPLLQTSDWGLESPGGATVSTDGSKIVFHANCGTHRCMWAGAIDIRSNNQTIVMTELTAQTTTNSTGSSR</sequence>
<evidence type="ECO:0000256" key="6">
    <source>
        <dbReference type="PIRSR" id="PIRSR606710-2"/>
    </source>
</evidence>
<evidence type="ECO:0000313" key="11">
    <source>
        <dbReference type="Proteomes" id="UP001152646"/>
    </source>
</evidence>
<dbReference type="GO" id="GO:0005975">
    <property type="term" value="P:carbohydrate metabolic process"/>
    <property type="evidence" value="ECO:0007669"/>
    <property type="project" value="InterPro"/>
</dbReference>
<evidence type="ECO:0000256" key="8">
    <source>
        <dbReference type="SAM" id="MobiDB-lite"/>
    </source>
</evidence>
<dbReference type="GO" id="GO:0004553">
    <property type="term" value="F:hydrolase activity, hydrolyzing O-glycosyl compounds"/>
    <property type="evidence" value="ECO:0007669"/>
    <property type="project" value="InterPro"/>
</dbReference>
<comment type="caution">
    <text evidence="10">The sequence shown here is derived from an EMBL/GenBank/DDBJ whole genome shotgun (WGS) entry which is preliminary data.</text>
</comment>
<accession>A0A9W4JVS0</accession>